<dbReference type="SUPFAM" id="SSF46689">
    <property type="entry name" value="Homeodomain-like"/>
    <property type="match status" value="1"/>
</dbReference>
<keyword evidence="5" id="KW-0804">Transcription</keyword>
<dbReference type="Gene3D" id="3.40.50.300">
    <property type="entry name" value="P-loop containing nucleotide triphosphate hydrolases"/>
    <property type="match status" value="1"/>
</dbReference>
<dbReference type="SUPFAM" id="SSF52540">
    <property type="entry name" value="P-loop containing nucleoside triphosphate hydrolases"/>
    <property type="match status" value="1"/>
</dbReference>
<evidence type="ECO:0000256" key="3">
    <source>
        <dbReference type="ARBA" id="ARBA00023012"/>
    </source>
</evidence>
<dbReference type="GO" id="GO:0000160">
    <property type="term" value="P:phosphorelay signal transduction system"/>
    <property type="evidence" value="ECO:0007669"/>
    <property type="project" value="UniProtKB-KW"/>
</dbReference>
<feature type="domain" description="Sigma-54 factor interaction" evidence="7">
    <location>
        <begin position="132"/>
        <end position="334"/>
    </location>
</feature>
<evidence type="ECO:0000256" key="5">
    <source>
        <dbReference type="ARBA" id="ARBA00023163"/>
    </source>
</evidence>
<keyword evidence="9" id="KW-0238">DNA-binding</keyword>
<feature type="modified residue" description="4-aspartylphosphate" evidence="6">
    <location>
        <position position="57"/>
    </location>
</feature>
<dbReference type="PANTHER" id="PTHR32071">
    <property type="entry name" value="TRANSCRIPTIONAL REGULATORY PROTEIN"/>
    <property type="match status" value="1"/>
</dbReference>
<dbReference type="InterPro" id="IPR001789">
    <property type="entry name" value="Sig_transdc_resp-reg_receiver"/>
</dbReference>
<dbReference type="RefSeq" id="WP_142085918.1">
    <property type="nucleotide sequence ID" value="NZ_VFPT01000006.1"/>
</dbReference>
<organism evidence="9 10">
    <name type="scientific">Roseinatronobacter monicus</name>
    <dbReference type="NCBI Taxonomy" id="393481"/>
    <lineage>
        <taxon>Bacteria</taxon>
        <taxon>Pseudomonadati</taxon>
        <taxon>Pseudomonadota</taxon>
        <taxon>Alphaproteobacteria</taxon>
        <taxon>Rhodobacterales</taxon>
        <taxon>Paracoccaceae</taxon>
        <taxon>Roseinatronobacter</taxon>
    </lineage>
</organism>
<evidence type="ECO:0000313" key="9">
    <source>
        <dbReference type="EMBL" id="TQM89505.1"/>
    </source>
</evidence>
<dbReference type="Pfam" id="PF00158">
    <property type="entry name" value="Sigma54_activat"/>
    <property type="match status" value="1"/>
</dbReference>
<gene>
    <name evidence="9" type="ORF">BD293_4524</name>
</gene>
<dbReference type="OrthoDB" id="9802388at2"/>
<keyword evidence="10" id="KW-1185">Reference proteome</keyword>
<sequence>MLEGRTIALVEDDEIMGGSLEQRLRLEGARVVWFKGYQRALGGLRTPHRPFDAVICDIRLGDGSGEDLFLKLAETTVPPPFLFMTGQASADQAVRLLRSGAADYLTKPFDMGQLLERLSLLIAPGFEGDGPEFGPSKPARQIDEMIVRLAQAEGPVLILGESGTGKRAAAERLHARSERSAAPFISVDLSRIAGDQHAARLFDQGGAMEQAGQGIVLLERLGEASDAVQAQLLTSIWEAGRDGMRLVATEDNNAHEKLRPDLYFHLSPLTLTIPPLRERPEDALWMMTRMFDGMNRRRDKPLKGISTQAEAIALRHDWRGNGREIRARLAQAMALAQGDMIMPADLFPDMAATSETAFATLAEARDQAERVQIQRALDQCAGSMMAAAKLLGVGRTTLWEKMQKLGIARPDEDVRKPEQGRQ</sequence>
<dbReference type="Gene3D" id="1.10.10.60">
    <property type="entry name" value="Homeodomain-like"/>
    <property type="match status" value="1"/>
</dbReference>
<dbReference type="SMART" id="SM00448">
    <property type="entry name" value="REC"/>
    <property type="match status" value="1"/>
</dbReference>
<dbReference type="AlphaFoldDB" id="A0A543K367"/>
<dbReference type="GO" id="GO:0043565">
    <property type="term" value="F:sequence-specific DNA binding"/>
    <property type="evidence" value="ECO:0007669"/>
    <property type="project" value="InterPro"/>
</dbReference>
<dbReference type="InterPro" id="IPR009057">
    <property type="entry name" value="Homeodomain-like_sf"/>
</dbReference>
<dbReference type="InterPro" id="IPR002078">
    <property type="entry name" value="Sigma_54_int"/>
</dbReference>
<dbReference type="InterPro" id="IPR058031">
    <property type="entry name" value="AAA_lid_NorR"/>
</dbReference>
<protein>
    <submittedName>
        <fullName evidence="9">DNA-binding NtrC family response regulator</fullName>
    </submittedName>
</protein>
<keyword evidence="2" id="KW-0067">ATP-binding</keyword>
<dbReference type="InterPro" id="IPR002197">
    <property type="entry name" value="HTH_Fis"/>
</dbReference>
<dbReference type="PROSITE" id="PS50110">
    <property type="entry name" value="RESPONSE_REGULATORY"/>
    <property type="match status" value="1"/>
</dbReference>
<dbReference type="Pfam" id="PF25601">
    <property type="entry name" value="AAA_lid_14"/>
    <property type="match status" value="1"/>
</dbReference>
<dbReference type="GO" id="GO:0005524">
    <property type="term" value="F:ATP binding"/>
    <property type="evidence" value="ECO:0007669"/>
    <property type="project" value="UniProtKB-KW"/>
</dbReference>
<dbReference type="Gene3D" id="3.40.50.2300">
    <property type="match status" value="1"/>
</dbReference>
<evidence type="ECO:0000256" key="6">
    <source>
        <dbReference type="PROSITE-ProRule" id="PRU00169"/>
    </source>
</evidence>
<evidence type="ECO:0000259" key="8">
    <source>
        <dbReference type="PROSITE" id="PS50110"/>
    </source>
</evidence>
<evidence type="ECO:0000259" key="7">
    <source>
        <dbReference type="PROSITE" id="PS50045"/>
    </source>
</evidence>
<dbReference type="InterPro" id="IPR027417">
    <property type="entry name" value="P-loop_NTPase"/>
</dbReference>
<dbReference type="CDD" id="cd00156">
    <property type="entry name" value="REC"/>
    <property type="match status" value="1"/>
</dbReference>
<dbReference type="Pfam" id="PF00072">
    <property type="entry name" value="Response_reg"/>
    <property type="match status" value="1"/>
</dbReference>
<keyword evidence="4" id="KW-0805">Transcription regulation</keyword>
<keyword evidence="1" id="KW-0547">Nucleotide-binding</keyword>
<dbReference type="Pfam" id="PF02954">
    <property type="entry name" value="HTH_8"/>
    <property type="match status" value="1"/>
</dbReference>
<dbReference type="PROSITE" id="PS50045">
    <property type="entry name" value="SIGMA54_INTERACT_4"/>
    <property type="match status" value="1"/>
</dbReference>
<evidence type="ECO:0000256" key="2">
    <source>
        <dbReference type="ARBA" id="ARBA00022840"/>
    </source>
</evidence>
<keyword evidence="3" id="KW-0902">Two-component regulatory system</keyword>
<comment type="caution">
    <text evidence="9">The sequence shown here is derived from an EMBL/GenBank/DDBJ whole genome shotgun (WGS) entry which is preliminary data.</text>
</comment>
<keyword evidence="6" id="KW-0597">Phosphoprotein</keyword>
<evidence type="ECO:0000313" key="10">
    <source>
        <dbReference type="Proteomes" id="UP000320582"/>
    </source>
</evidence>
<dbReference type="SUPFAM" id="SSF52172">
    <property type="entry name" value="CheY-like"/>
    <property type="match status" value="1"/>
</dbReference>
<dbReference type="Gene3D" id="1.10.8.60">
    <property type="match status" value="1"/>
</dbReference>
<dbReference type="Proteomes" id="UP000320582">
    <property type="component" value="Unassembled WGS sequence"/>
</dbReference>
<dbReference type="EMBL" id="VFPT01000006">
    <property type="protein sequence ID" value="TQM89505.1"/>
    <property type="molecule type" value="Genomic_DNA"/>
</dbReference>
<accession>A0A543K367</accession>
<reference evidence="9 10" key="1">
    <citation type="submission" date="2019-06" db="EMBL/GenBank/DDBJ databases">
        <title>Genomic Encyclopedia of Archaeal and Bacterial Type Strains, Phase II (KMG-II): from individual species to whole genera.</title>
        <authorList>
            <person name="Goeker M."/>
        </authorList>
    </citation>
    <scope>NUCLEOTIDE SEQUENCE [LARGE SCALE GENOMIC DNA]</scope>
    <source>
        <strain evidence="9 10">DSM 18423</strain>
    </source>
</reference>
<dbReference type="InterPro" id="IPR011006">
    <property type="entry name" value="CheY-like_superfamily"/>
</dbReference>
<dbReference type="GO" id="GO:0006355">
    <property type="term" value="P:regulation of DNA-templated transcription"/>
    <property type="evidence" value="ECO:0007669"/>
    <property type="project" value="InterPro"/>
</dbReference>
<proteinExistence type="predicted"/>
<feature type="domain" description="Response regulatory" evidence="8">
    <location>
        <begin position="6"/>
        <end position="122"/>
    </location>
</feature>
<evidence type="ECO:0000256" key="1">
    <source>
        <dbReference type="ARBA" id="ARBA00022741"/>
    </source>
</evidence>
<dbReference type="CDD" id="cd00009">
    <property type="entry name" value="AAA"/>
    <property type="match status" value="1"/>
</dbReference>
<evidence type="ECO:0000256" key="4">
    <source>
        <dbReference type="ARBA" id="ARBA00023015"/>
    </source>
</evidence>
<dbReference type="PRINTS" id="PR01590">
    <property type="entry name" value="HTHFIS"/>
</dbReference>
<name>A0A543K367_9RHOB</name>